<name>A0A450ZD71_9GAMM</name>
<dbReference type="AlphaFoldDB" id="A0A450ZD71"/>
<protein>
    <submittedName>
        <fullName evidence="1">Uncharacterized protein</fullName>
    </submittedName>
</protein>
<evidence type="ECO:0000313" key="1">
    <source>
        <dbReference type="EMBL" id="VFK51723.1"/>
    </source>
</evidence>
<reference evidence="1" key="1">
    <citation type="submission" date="2019-02" db="EMBL/GenBank/DDBJ databases">
        <authorList>
            <person name="Gruber-Vodicka R. H."/>
            <person name="Seah K. B. B."/>
        </authorList>
    </citation>
    <scope>NUCLEOTIDE SEQUENCE</scope>
    <source>
        <strain evidence="1">BECK_BZ123</strain>
    </source>
</reference>
<sequence length="80" mass="9199">MQIDILELRCAVRGEALPTDYTELNNPNRTFSIKARIHEEKVSVVHFAIRVYGLVMCLLFPEAEYDAWVYGEISRGLIVN</sequence>
<dbReference type="EMBL" id="CAADFS010000138">
    <property type="protein sequence ID" value="VFK51723.1"/>
    <property type="molecule type" value="Genomic_DNA"/>
</dbReference>
<organism evidence="1">
    <name type="scientific">Candidatus Kentrum sp. TC</name>
    <dbReference type="NCBI Taxonomy" id="2126339"/>
    <lineage>
        <taxon>Bacteria</taxon>
        <taxon>Pseudomonadati</taxon>
        <taxon>Pseudomonadota</taxon>
        <taxon>Gammaproteobacteria</taxon>
        <taxon>Candidatus Kentrum</taxon>
    </lineage>
</organism>
<gene>
    <name evidence="1" type="ORF">BECKTC1821D_GA0114238_11383</name>
</gene>
<proteinExistence type="predicted"/>
<accession>A0A450ZD71</accession>